<dbReference type="InterPro" id="IPR029063">
    <property type="entry name" value="SAM-dependent_MTases_sf"/>
</dbReference>
<evidence type="ECO:0000256" key="4">
    <source>
        <dbReference type="ARBA" id="ARBA00022603"/>
    </source>
</evidence>
<dbReference type="Gene3D" id="2.30.130.10">
    <property type="entry name" value="PUA domain"/>
    <property type="match status" value="1"/>
</dbReference>
<dbReference type="RefSeq" id="WP_353684730.1">
    <property type="nucleotide sequence ID" value="NZ_CP144373.1"/>
</dbReference>
<dbReference type="EMBL" id="CP144373">
    <property type="protein sequence ID" value="XCH47204.1"/>
    <property type="molecule type" value="Genomic_DNA"/>
</dbReference>
<dbReference type="GO" id="GO:0003723">
    <property type="term" value="F:RNA binding"/>
    <property type="evidence" value="ECO:0007669"/>
    <property type="project" value="UniProtKB-KW"/>
</dbReference>
<dbReference type="Gene3D" id="3.40.50.150">
    <property type="entry name" value="Vaccinia Virus protein VP39"/>
    <property type="match status" value="1"/>
</dbReference>
<keyword evidence="5 10" id="KW-0808">Transferase</keyword>
<keyword evidence="3" id="KW-0698">rRNA processing</keyword>
<evidence type="ECO:0000256" key="8">
    <source>
        <dbReference type="ARBA" id="ARBA00038091"/>
    </source>
</evidence>
<dbReference type="SMART" id="SM00359">
    <property type="entry name" value="PUA"/>
    <property type="match status" value="1"/>
</dbReference>
<reference evidence="10" key="1">
    <citation type="submission" date="2024-01" db="EMBL/GenBank/DDBJ databases">
        <title>The first autotrophic representatives of the genus Thermodesulfovibrio.</title>
        <authorList>
            <person name="Maltseva A.I."/>
            <person name="Elcheninov A.G."/>
            <person name="Kublanov I.V."/>
            <person name="Lebedinsky A.V."/>
            <person name="Frolov E.N."/>
        </authorList>
    </citation>
    <scope>NUCLEOTIDE SEQUENCE</scope>
    <source>
        <strain evidence="10">3907-1M</strain>
    </source>
</reference>
<keyword evidence="4 10" id="KW-0489">Methyltransferase</keyword>
<evidence type="ECO:0000256" key="6">
    <source>
        <dbReference type="ARBA" id="ARBA00022691"/>
    </source>
</evidence>
<dbReference type="GO" id="GO:0005737">
    <property type="term" value="C:cytoplasm"/>
    <property type="evidence" value="ECO:0007669"/>
    <property type="project" value="UniProtKB-SubCell"/>
</dbReference>
<name>A0AAU8GXD4_9BACT</name>
<dbReference type="GO" id="GO:0032259">
    <property type="term" value="P:methylation"/>
    <property type="evidence" value="ECO:0007669"/>
    <property type="project" value="UniProtKB-KW"/>
</dbReference>
<dbReference type="InterPro" id="IPR025714">
    <property type="entry name" value="Methyltranfer_dom"/>
</dbReference>
<comment type="similarity">
    <text evidence="8">Belongs to the methyltransferase superfamily. RlmI family.</text>
</comment>
<dbReference type="InterPro" id="IPR036974">
    <property type="entry name" value="PUA_sf"/>
</dbReference>
<evidence type="ECO:0000256" key="1">
    <source>
        <dbReference type="ARBA" id="ARBA00004496"/>
    </source>
</evidence>
<keyword evidence="2" id="KW-0963">Cytoplasm</keyword>
<organism evidence="10">
    <name type="scientific">Thermodesulfovibrio autotrophicus</name>
    <dbReference type="NCBI Taxonomy" id="3118333"/>
    <lineage>
        <taxon>Bacteria</taxon>
        <taxon>Pseudomonadati</taxon>
        <taxon>Nitrospirota</taxon>
        <taxon>Thermodesulfovibrionia</taxon>
        <taxon>Thermodesulfovibrionales</taxon>
        <taxon>Thermodesulfovibrionaceae</taxon>
        <taxon>Thermodesulfovibrio</taxon>
    </lineage>
</organism>
<dbReference type="GO" id="GO:0006364">
    <property type="term" value="P:rRNA processing"/>
    <property type="evidence" value="ECO:0007669"/>
    <property type="project" value="UniProtKB-KW"/>
</dbReference>
<evidence type="ECO:0000259" key="9">
    <source>
        <dbReference type="SMART" id="SM00359"/>
    </source>
</evidence>
<dbReference type="SUPFAM" id="SSF53335">
    <property type="entry name" value="S-adenosyl-L-methionine-dependent methyltransferases"/>
    <property type="match status" value="1"/>
</dbReference>
<dbReference type="CDD" id="cd02440">
    <property type="entry name" value="AdoMet_MTases"/>
    <property type="match status" value="1"/>
</dbReference>
<dbReference type="PANTHER" id="PTHR42873">
    <property type="entry name" value="RIBOSOMAL RNA LARGE SUBUNIT METHYLTRANSFERASE"/>
    <property type="match status" value="1"/>
</dbReference>
<proteinExistence type="inferred from homology"/>
<keyword evidence="6" id="KW-0949">S-adenosyl-L-methionine</keyword>
<dbReference type="GO" id="GO:0008168">
    <property type="term" value="F:methyltransferase activity"/>
    <property type="evidence" value="ECO:0007669"/>
    <property type="project" value="UniProtKB-KW"/>
</dbReference>
<dbReference type="Gene3D" id="3.30.750.80">
    <property type="entry name" value="RNA methyltransferase domain (HRMD) like"/>
    <property type="match status" value="1"/>
</dbReference>
<feature type="domain" description="PUA" evidence="9">
    <location>
        <begin position="2"/>
        <end position="83"/>
    </location>
</feature>
<dbReference type="InterPro" id="IPR015947">
    <property type="entry name" value="PUA-like_sf"/>
</dbReference>
<dbReference type="CDD" id="cd11572">
    <property type="entry name" value="RlmI_M_like"/>
    <property type="match status" value="1"/>
</dbReference>
<dbReference type="Pfam" id="PF13847">
    <property type="entry name" value="Methyltransf_31"/>
    <property type="match status" value="1"/>
</dbReference>
<evidence type="ECO:0000256" key="3">
    <source>
        <dbReference type="ARBA" id="ARBA00022552"/>
    </source>
</evidence>
<dbReference type="InterPro" id="IPR041532">
    <property type="entry name" value="RlmI-like_PUA"/>
</dbReference>
<dbReference type="Pfam" id="PF17785">
    <property type="entry name" value="PUA_3"/>
    <property type="match status" value="1"/>
</dbReference>
<evidence type="ECO:0000256" key="7">
    <source>
        <dbReference type="ARBA" id="ARBA00022884"/>
    </source>
</evidence>
<accession>A0AAU8GXD4</accession>
<keyword evidence="7" id="KW-0694">RNA-binding</keyword>
<evidence type="ECO:0000313" key="10">
    <source>
        <dbReference type="EMBL" id="XCH47204.1"/>
    </source>
</evidence>
<dbReference type="SUPFAM" id="SSF88697">
    <property type="entry name" value="PUA domain-like"/>
    <property type="match status" value="1"/>
</dbReference>
<dbReference type="PROSITE" id="PS50890">
    <property type="entry name" value="PUA"/>
    <property type="match status" value="1"/>
</dbReference>
<dbReference type="PANTHER" id="PTHR42873:SF1">
    <property type="entry name" value="S-ADENOSYLMETHIONINE-DEPENDENT METHYLTRANSFERASE DOMAIN-CONTAINING PROTEIN"/>
    <property type="match status" value="1"/>
</dbReference>
<dbReference type="AlphaFoldDB" id="A0AAU8GXD4"/>
<sequence>MGKIYVKHLKRYGNLWIYKNEIVSDISRFSPGTVVKVYESKTNKFIGTGYINPKSTIAVRLLSFQDENIDESFLRFRIFQSIKYREEFLGLKETYRVIFSESDFLPGLIVDKYNFCLVIQILTAGMEQFKDVIIKILDEIFCPEVIILKNDSQSRLKEGLPIEKHIIKGELKQFPLIIEEDVKFLFDPLYGQKTGFFLDQRENRIFLKKLITAGQALDLFCYIGTWSIHMAKKGAVVKGIDSSQNAVELAMENAKINNLLERCKFVKADVFDYLKWEIKKNKKYDFIVVDPPAFVKSKAEKKDAIEGYLNLNSLAIKLLKKGGILVTSSCSQHISENEFYEIVKEAFLKNRKTGKVIYKGIQSKDHPILLSMPETAYLKCFIIKVFD</sequence>
<comment type="subcellular location">
    <subcellularLocation>
        <location evidence="1">Cytoplasm</location>
    </subcellularLocation>
</comment>
<dbReference type="EC" id="2.1.1.-" evidence="10"/>
<dbReference type="InterPro" id="IPR002478">
    <property type="entry name" value="PUA"/>
</dbReference>
<protein>
    <submittedName>
        <fullName evidence="10">Class I SAM-dependent rRNA methyltransferase</fullName>
        <ecNumber evidence="10">2.1.1.-</ecNumber>
    </submittedName>
</protein>
<gene>
    <name evidence="10" type="ORF">V4D30_02755</name>
</gene>
<evidence type="ECO:0000256" key="2">
    <source>
        <dbReference type="ARBA" id="ARBA00022490"/>
    </source>
</evidence>
<evidence type="ECO:0000256" key="5">
    <source>
        <dbReference type="ARBA" id="ARBA00022679"/>
    </source>
</evidence>
<dbReference type="KEGG" id="taut:V4D30_02755"/>
<dbReference type="CDD" id="cd21153">
    <property type="entry name" value="PUA_RlmI"/>
    <property type="match status" value="1"/>
</dbReference>